<dbReference type="EMBL" id="AP024417">
    <property type="protein sequence ID" value="BCR85594.1"/>
    <property type="molecule type" value="Genomic_DNA"/>
</dbReference>
<reference evidence="1" key="2">
    <citation type="submission" date="2021-02" db="EMBL/GenBank/DDBJ databases">
        <title>Aspergillus chevalieri M1 genome sequence.</title>
        <authorList>
            <person name="Kadooka C."/>
            <person name="Mori K."/>
            <person name="Futagami T."/>
        </authorList>
    </citation>
    <scope>NUCLEOTIDE SEQUENCE</scope>
    <source>
        <strain evidence="1">M1</strain>
    </source>
</reference>
<protein>
    <submittedName>
        <fullName evidence="1">Uncharacterized protein</fullName>
    </submittedName>
</protein>
<dbReference type="RefSeq" id="XP_043134116.1">
    <property type="nucleotide sequence ID" value="XM_043285423.1"/>
</dbReference>
<dbReference type="KEGG" id="ache:ACHE_21052S"/>
<reference evidence="1" key="1">
    <citation type="submission" date="2021-01" db="EMBL/GenBank/DDBJ databases">
        <authorList>
            <consortium name="Aspergillus chevalieri M1 genome sequencing consortium"/>
            <person name="Kazuki M."/>
            <person name="Futagami T."/>
        </authorList>
    </citation>
    <scope>NUCLEOTIDE SEQUENCE</scope>
    <source>
        <strain evidence="1">M1</strain>
    </source>
</reference>
<evidence type="ECO:0000313" key="1">
    <source>
        <dbReference type="EMBL" id="BCR85594.1"/>
    </source>
</evidence>
<organism evidence="1 2">
    <name type="scientific">Aspergillus chevalieri</name>
    <name type="common">Eurotium chevalieri</name>
    <dbReference type="NCBI Taxonomy" id="182096"/>
    <lineage>
        <taxon>Eukaryota</taxon>
        <taxon>Fungi</taxon>
        <taxon>Dikarya</taxon>
        <taxon>Ascomycota</taxon>
        <taxon>Pezizomycotina</taxon>
        <taxon>Eurotiomycetes</taxon>
        <taxon>Eurotiomycetidae</taxon>
        <taxon>Eurotiales</taxon>
        <taxon>Aspergillaceae</taxon>
        <taxon>Aspergillus</taxon>
        <taxon>Aspergillus subgen. Aspergillus</taxon>
    </lineage>
</organism>
<evidence type="ECO:0000313" key="2">
    <source>
        <dbReference type="Proteomes" id="UP000637239"/>
    </source>
</evidence>
<dbReference type="AlphaFoldDB" id="A0A7R7ZLH0"/>
<proteinExistence type="predicted"/>
<dbReference type="GeneID" id="66979953"/>
<gene>
    <name evidence="1" type="ORF">ACHE_21052S</name>
</gene>
<keyword evidence="2" id="KW-1185">Reference proteome</keyword>
<accession>A0A7R7ZLH0</accession>
<dbReference type="Proteomes" id="UP000637239">
    <property type="component" value="Chromosome 2"/>
</dbReference>
<name>A0A7R7ZLH0_ASPCH</name>
<sequence>MYSDGGFSATKCGNTLCDWAYLTDPPVVDVKQDVRLACSIACHDADGQLYSAKNEQAFHMDCQKRHSTAWFHRTSQDSLKDCINS</sequence>